<evidence type="ECO:0000256" key="4">
    <source>
        <dbReference type="ARBA" id="ARBA00022777"/>
    </source>
</evidence>
<comment type="similarity">
    <text evidence="7">Belongs to the protein kinase superfamily.</text>
</comment>
<evidence type="ECO:0000256" key="2">
    <source>
        <dbReference type="ARBA" id="ARBA00022679"/>
    </source>
</evidence>
<evidence type="ECO:0000256" key="3">
    <source>
        <dbReference type="ARBA" id="ARBA00022741"/>
    </source>
</evidence>
<dbReference type="PIRSF" id="PIRSF000654">
    <property type="entry name" value="Integrin-linked_kinase"/>
    <property type="match status" value="1"/>
</dbReference>
<proteinExistence type="inferred from homology"/>
<dbReference type="PROSITE" id="PS00107">
    <property type="entry name" value="PROTEIN_KINASE_ATP"/>
    <property type="match status" value="1"/>
</dbReference>
<dbReference type="PRINTS" id="PR00109">
    <property type="entry name" value="TYRKINASE"/>
</dbReference>
<gene>
    <name evidence="9" type="ORF">RDI58_012815</name>
</gene>
<evidence type="ECO:0000256" key="5">
    <source>
        <dbReference type="ARBA" id="ARBA00022840"/>
    </source>
</evidence>
<name>A0AAN8TP08_SOLBU</name>
<dbReference type="InterPro" id="IPR001245">
    <property type="entry name" value="Ser-Thr/Tyr_kinase_cat_dom"/>
</dbReference>
<accession>A0AAN8TP08</accession>
<dbReference type="PROSITE" id="PS50011">
    <property type="entry name" value="PROTEIN_KINASE_DOM"/>
    <property type="match status" value="1"/>
</dbReference>
<dbReference type="CDD" id="cd13999">
    <property type="entry name" value="STKc_MAP3K-like"/>
    <property type="match status" value="1"/>
</dbReference>
<evidence type="ECO:0000256" key="6">
    <source>
        <dbReference type="PROSITE-ProRule" id="PRU10141"/>
    </source>
</evidence>
<dbReference type="Gene3D" id="1.10.510.10">
    <property type="entry name" value="Transferase(Phosphotransferase) domain 1"/>
    <property type="match status" value="1"/>
</dbReference>
<keyword evidence="2" id="KW-0808">Transferase</keyword>
<evidence type="ECO:0000259" key="8">
    <source>
        <dbReference type="PROSITE" id="PS50011"/>
    </source>
</evidence>
<keyword evidence="10" id="KW-1185">Reference proteome</keyword>
<feature type="domain" description="Protein kinase" evidence="8">
    <location>
        <begin position="13"/>
        <end position="281"/>
    </location>
</feature>
<feature type="binding site" evidence="6">
    <location>
        <position position="40"/>
    </location>
    <ligand>
        <name>ATP</name>
        <dbReference type="ChEBI" id="CHEBI:30616"/>
    </ligand>
</feature>
<dbReference type="GO" id="GO:0005524">
    <property type="term" value="F:ATP binding"/>
    <property type="evidence" value="ECO:0007669"/>
    <property type="project" value="UniProtKB-UniRule"/>
</dbReference>
<evidence type="ECO:0000313" key="9">
    <source>
        <dbReference type="EMBL" id="KAK6789016.1"/>
    </source>
</evidence>
<evidence type="ECO:0000256" key="1">
    <source>
        <dbReference type="ARBA" id="ARBA00022527"/>
    </source>
</evidence>
<protein>
    <recommendedName>
        <fullName evidence="8">Protein kinase domain-containing protein</fullName>
    </recommendedName>
</protein>
<reference evidence="9 10" key="1">
    <citation type="submission" date="2024-02" db="EMBL/GenBank/DDBJ databases">
        <title>de novo genome assembly of Solanum bulbocastanum strain 11H21.</title>
        <authorList>
            <person name="Hosaka A.J."/>
        </authorList>
    </citation>
    <scope>NUCLEOTIDE SEQUENCE [LARGE SCALE GENOMIC DNA]</scope>
    <source>
        <tissue evidence="9">Young leaves</tissue>
    </source>
</reference>
<dbReference type="PANTHER" id="PTHR44329:SF160">
    <property type="entry name" value="OS05G0577700 PROTEIN"/>
    <property type="match status" value="1"/>
</dbReference>
<dbReference type="InterPro" id="IPR017441">
    <property type="entry name" value="Protein_kinase_ATP_BS"/>
</dbReference>
<dbReference type="InterPro" id="IPR000719">
    <property type="entry name" value="Prot_kinase_dom"/>
</dbReference>
<keyword evidence="4" id="KW-0418">Kinase</keyword>
<dbReference type="InterPro" id="IPR008271">
    <property type="entry name" value="Ser/Thr_kinase_AS"/>
</dbReference>
<organism evidence="9 10">
    <name type="scientific">Solanum bulbocastanum</name>
    <name type="common">Wild potato</name>
    <dbReference type="NCBI Taxonomy" id="147425"/>
    <lineage>
        <taxon>Eukaryota</taxon>
        <taxon>Viridiplantae</taxon>
        <taxon>Streptophyta</taxon>
        <taxon>Embryophyta</taxon>
        <taxon>Tracheophyta</taxon>
        <taxon>Spermatophyta</taxon>
        <taxon>Magnoliopsida</taxon>
        <taxon>eudicotyledons</taxon>
        <taxon>Gunneridae</taxon>
        <taxon>Pentapetalae</taxon>
        <taxon>asterids</taxon>
        <taxon>lamiids</taxon>
        <taxon>Solanales</taxon>
        <taxon>Solanaceae</taxon>
        <taxon>Solanoideae</taxon>
        <taxon>Solaneae</taxon>
        <taxon>Solanum</taxon>
    </lineage>
</organism>
<keyword evidence="1 7" id="KW-0723">Serine/threonine-protein kinase</keyword>
<comment type="caution">
    <text evidence="9">The sequence shown here is derived from an EMBL/GenBank/DDBJ whole genome shotgun (WGS) entry which is preliminary data.</text>
</comment>
<evidence type="ECO:0000313" key="10">
    <source>
        <dbReference type="Proteomes" id="UP001371456"/>
    </source>
</evidence>
<dbReference type="InterPro" id="IPR051681">
    <property type="entry name" value="Ser/Thr_Kinases-Pseudokinases"/>
</dbReference>
<dbReference type="GO" id="GO:0004674">
    <property type="term" value="F:protein serine/threonine kinase activity"/>
    <property type="evidence" value="ECO:0007669"/>
    <property type="project" value="UniProtKB-KW"/>
</dbReference>
<dbReference type="Pfam" id="PF07714">
    <property type="entry name" value="PK_Tyr_Ser-Thr"/>
    <property type="match status" value="1"/>
</dbReference>
<dbReference type="Proteomes" id="UP001371456">
    <property type="component" value="Unassembled WGS sequence"/>
</dbReference>
<sequence length="289" mass="33082">MKKQEWELDASKLTVERLIGYGGFGVVYKGLYDEKEVAVKVFDLRDEKKNSTEVVFMQEVSIWCNLQHSNIAQFIGAIKKNNMSKIKIKCKKSVRLPILGCCIVEEYVGGGTLQSYLSKHTMKKKLPLDTIIQLALDVAKGLSYIHYNKIAHRDVKTENLLVDKTGRVKIIDFGISSRGLMVGTNGTMGYMAPEVLSNQSYDHKCDVYSFAICLWEMYTCLDPYPEHISSSRISHQLYKDRRPEIPKCCPRALSDIMKKCWDVKPQNRPEMKEVVQMLVAIKTSTKRRL</sequence>
<dbReference type="PANTHER" id="PTHR44329">
    <property type="entry name" value="SERINE/THREONINE-PROTEIN KINASE TNNI3K-RELATED"/>
    <property type="match status" value="1"/>
</dbReference>
<dbReference type="EMBL" id="JBANQN010000005">
    <property type="protein sequence ID" value="KAK6789016.1"/>
    <property type="molecule type" value="Genomic_DNA"/>
</dbReference>
<dbReference type="SUPFAM" id="SSF56112">
    <property type="entry name" value="Protein kinase-like (PK-like)"/>
    <property type="match status" value="1"/>
</dbReference>
<evidence type="ECO:0000256" key="7">
    <source>
        <dbReference type="RuleBase" id="RU000304"/>
    </source>
</evidence>
<keyword evidence="5 6" id="KW-0067">ATP-binding</keyword>
<dbReference type="SMART" id="SM00220">
    <property type="entry name" value="S_TKc"/>
    <property type="match status" value="1"/>
</dbReference>
<dbReference type="GO" id="GO:0005886">
    <property type="term" value="C:plasma membrane"/>
    <property type="evidence" value="ECO:0007669"/>
    <property type="project" value="TreeGrafter"/>
</dbReference>
<dbReference type="PROSITE" id="PS00108">
    <property type="entry name" value="PROTEIN_KINASE_ST"/>
    <property type="match status" value="1"/>
</dbReference>
<dbReference type="Gene3D" id="3.30.200.20">
    <property type="entry name" value="Phosphorylase Kinase, domain 1"/>
    <property type="match status" value="1"/>
</dbReference>
<keyword evidence="3 6" id="KW-0547">Nucleotide-binding</keyword>
<dbReference type="AlphaFoldDB" id="A0AAN8TP08"/>
<dbReference type="InterPro" id="IPR011009">
    <property type="entry name" value="Kinase-like_dom_sf"/>
</dbReference>